<evidence type="ECO:0000259" key="1">
    <source>
        <dbReference type="Pfam" id="PF10543"/>
    </source>
</evidence>
<sequence length="258" mass="29324">MHTPTVVEFSNERVLTTQQLAEVYETDVKNIQTNFNRNKDRFIEGKHYYILQGEELKNFKISLPTESRQPLKFAPQLILWTEKGADRHCKILDTDKAWEQFDNLEDTYFRVKHGETGQVDTAADKLLIAQAKAMNAKARVASIWLKLGDRVPNNQTYQQICNSYASEVLTGEKVLPLPECDERYYTATEIAKMVGSNKNTVGKKAKAAGIRPVDEDTKSEYGMWFFDKSPNSHKQVSTFKYNAKGVEAVKALFSQAAA</sequence>
<reference evidence="2" key="1">
    <citation type="journal article" date="2022" name="Clin. Infect. Dis.">
        <title>Association between Clostridium innocuum and antibiotic-associated diarrhea in adults and children: A cross-sectional study and comparative genomics analysis.</title>
        <authorList>
            <person name="Cherny K.E."/>
            <person name="Muscat E.B."/>
            <person name="Balaji A."/>
            <person name="Mukherjee J."/>
            <person name="Ozer E.A."/>
            <person name="Angarone M.P."/>
            <person name="Hauser A.R."/>
            <person name="Sichel J.S."/>
            <person name="Amponsah E."/>
            <person name="Kociolek L.K."/>
        </authorList>
    </citation>
    <scope>NUCLEOTIDE SEQUENCE</scope>
    <source>
        <strain evidence="2">NU1-AC-029v</strain>
    </source>
</reference>
<protein>
    <submittedName>
        <fullName evidence="2">ORF6N domain-containing protein</fullName>
    </submittedName>
</protein>
<proteinExistence type="predicted"/>
<dbReference type="InterPro" id="IPR018873">
    <property type="entry name" value="KilA-N_DNA-bd_domain"/>
</dbReference>
<organism evidence="2 3">
    <name type="scientific">Clostridium innocuum</name>
    <dbReference type="NCBI Taxonomy" id="1522"/>
    <lineage>
        <taxon>Bacteria</taxon>
        <taxon>Bacillati</taxon>
        <taxon>Bacillota</taxon>
        <taxon>Clostridia</taxon>
        <taxon>Eubacteriales</taxon>
        <taxon>Clostridiaceae</taxon>
        <taxon>Clostridium</taxon>
    </lineage>
</organism>
<dbReference type="Proteomes" id="UP001203972">
    <property type="component" value="Unassembled WGS sequence"/>
</dbReference>
<dbReference type="AlphaFoldDB" id="A0AAP2XUT2"/>
<comment type="caution">
    <text evidence="2">The sequence shown here is derived from an EMBL/GenBank/DDBJ whole genome shotgun (WGS) entry which is preliminary data.</text>
</comment>
<gene>
    <name evidence="2" type="ORF">MKC95_22285</name>
</gene>
<dbReference type="RefSeq" id="WP_008819723.1">
    <property type="nucleotide sequence ID" value="NZ_AP025565.1"/>
</dbReference>
<feature type="domain" description="KilA-N DNA-binding" evidence="1">
    <location>
        <begin position="6"/>
        <end position="91"/>
    </location>
</feature>
<name>A0AAP2XUT2_CLOIN</name>
<accession>A0AAP2XUT2</accession>
<evidence type="ECO:0000313" key="3">
    <source>
        <dbReference type="Proteomes" id="UP001203972"/>
    </source>
</evidence>
<dbReference type="EMBL" id="JAKTMA010000073">
    <property type="protein sequence ID" value="MCR0235495.1"/>
    <property type="molecule type" value="Genomic_DNA"/>
</dbReference>
<dbReference type="Pfam" id="PF10543">
    <property type="entry name" value="ORF6N"/>
    <property type="match status" value="1"/>
</dbReference>
<evidence type="ECO:0000313" key="2">
    <source>
        <dbReference type="EMBL" id="MCR0235495.1"/>
    </source>
</evidence>